<feature type="region of interest" description="Disordered" evidence="1">
    <location>
        <begin position="1"/>
        <end position="27"/>
    </location>
</feature>
<dbReference type="STRING" id="29539.SAMN02745716_0860"/>
<feature type="compositionally biased region" description="Polar residues" evidence="1">
    <location>
        <begin position="1"/>
        <end position="12"/>
    </location>
</feature>
<sequence>MSEHTQAQSTPETGDGAAPSGTEGERDLRARIAALEAENRELRALLERREREHVEQLRKVHEALGEAQERLYWLDRWHIDLNALMERPAGERARAAARVVRDVTRPVRSLVRRLRSA</sequence>
<protein>
    <submittedName>
        <fullName evidence="2">Uncharacterized protein</fullName>
    </submittedName>
</protein>
<organism evidence="2 3">
    <name type="scientific">Thermoleophilum album</name>
    <dbReference type="NCBI Taxonomy" id="29539"/>
    <lineage>
        <taxon>Bacteria</taxon>
        <taxon>Bacillati</taxon>
        <taxon>Actinomycetota</taxon>
        <taxon>Thermoleophilia</taxon>
        <taxon>Thermoleophilales</taxon>
        <taxon>Thermoleophilaceae</taxon>
        <taxon>Thermoleophilum</taxon>
    </lineage>
</organism>
<dbReference type="EMBL" id="FNWJ01000001">
    <property type="protein sequence ID" value="SEH11724.1"/>
    <property type="molecule type" value="Genomic_DNA"/>
</dbReference>
<evidence type="ECO:0000256" key="1">
    <source>
        <dbReference type="SAM" id="MobiDB-lite"/>
    </source>
</evidence>
<evidence type="ECO:0000313" key="3">
    <source>
        <dbReference type="Proteomes" id="UP000222056"/>
    </source>
</evidence>
<keyword evidence="3" id="KW-1185">Reference proteome</keyword>
<name>A0A1H6FPP1_THEAL</name>
<dbReference type="Proteomes" id="UP000222056">
    <property type="component" value="Unassembled WGS sequence"/>
</dbReference>
<dbReference type="RefSeq" id="WP_093116506.1">
    <property type="nucleotide sequence ID" value="NZ_FNWJ01000001.1"/>
</dbReference>
<evidence type="ECO:0000313" key="2">
    <source>
        <dbReference type="EMBL" id="SEH11724.1"/>
    </source>
</evidence>
<proteinExistence type="predicted"/>
<reference evidence="3" key="1">
    <citation type="submission" date="2016-10" db="EMBL/GenBank/DDBJ databases">
        <authorList>
            <person name="Varghese N."/>
            <person name="Submissions S."/>
        </authorList>
    </citation>
    <scope>NUCLEOTIDE SEQUENCE [LARGE SCALE GENOMIC DNA]</scope>
    <source>
        <strain evidence="3">ATCC 35263</strain>
    </source>
</reference>
<accession>A0A1H6FPP1</accession>
<gene>
    <name evidence="2" type="ORF">SAMN02745716_0860</name>
</gene>
<dbReference type="AlphaFoldDB" id="A0A1H6FPP1"/>